<keyword evidence="4" id="KW-1003">Cell membrane</keyword>
<sequence length="227" mass="24068">MHYQFDFTALLAYWPDLLAGAATTLGLSVASTLCGFGLGVLCAIGRTGTAAGLARACGVYVEAIRNTPLLVQIFIVYFGLASVGFKVGAFTAATVALVINVGAYTAEIVRAGIESIPKGQLEAAECLALSRTQILLHVVLPPAVERVWPALTSQYVLLMLASSITSQISAEELTAVANRVQSDTFRSVETYLVVAAAYLALSLVMRALFWAAGRAAFPRRRRLGTPL</sequence>
<keyword evidence="7 8" id="KW-0472">Membrane</keyword>
<dbReference type="GO" id="GO:0006865">
    <property type="term" value="P:amino acid transport"/>
    <property type="evidence" value="ECO:0007669"/>
    <property type="project" value="TreeGrafter"/>
</dbReference>
<evidence type="ECO:0000256" key="2">
    <source>
        <dbReference type="ARBA" id="ARBA00010072"/>
    </source>
</evidence>
<dbReference type="InterPro" id="IPR000515">
    <property type="entry name" value="MetI-like"/>
</dbReference>
<dbReference type="InterPro" id="IPR010065">
    <property type="entry name" value="AA_ABC_transptr_permease_3TM"/>
</dbReference>
<feature type="transmembrane region" description="Helical" evidence="8">
    <location>
        <begin position="191"/>
        <end position="212"/>
    </location>
</feature>
<evidence type="ECO:0000256" key="6">
    <source>
        <dbReference type="ARBA" id="ARBA00022989"/>
    </source>
</evidence>
<name>A0A367PTX6_CUPNE</name>
<keyword evidence="3 8" id="KW-0813">Transport</keyword>
<dbReference type="PANTHER" id="PTHR30614">
    <property type="entry name" value="MEMBRANE COMPONENT OF AMINO ACID ABC TRANSPORTER"/>
    <property type="match status" value="1"/>
</dbReference>
<dbReference type="Gene3D" id="1.10.3720.10">
    <property type="entry name" value="MetI-like"/>
    <property type="match status" value="1"/>
</dbReference>
<feature type="transmembrane region" description="Helical" evidence="8">
    <location>
        <begin position="20"/>
        <end position="45"/>
    </location>
</feature>
<evidence type="ECO:0000256" key="4">
    <source>
        <dbReference type="ARBA" id="ARBA00022475"/>
    </source>
</evidence>
<gene>
    <name evidence="10" type="ORF">DDK22_00735</name>
</gene>
<evidence type="ECO:0000256" key="5">
    <source>
        <dbReference type="ARBA" id="ARBA00022692"/>
    </source>
</evidence>
<dbReference type="CDD" id="cd06261">
    <property type="entry name" value="TM_PBP2"/>
    <property type="match status" value="1"/>
</dbReference>
<dbReference type="PANTHER" id="PTHR30614:SF35">
    <property type="entry name" value="ABC TRANSPORTER PERMEASE PROTEIN"/>
    <property type="match status" value="1"/>
</dbReference>
<comment type="caution">
    <text evidence="10">The sequence shown here is derived from an EMBL/GenBank/DDBJ whole genome shotgun (WGS) entry which is preliminary data.</text>
</comment>
<reference evidence="10 11" key="1">
    <citation type="submission" date="2018-04" db="EMBL/GenBank/DDBJ databases">
        <title>Cupriavidus necator CR12 genome sequencing and assembly.</title>
        <authorList>
            <person name="Ben Fekih I."/>
            <person name="Mazhar H.S."/>
            <person name="Bello S.K."/>
            <person name="Rensing C."/>
        </authorList>
    </citation>
    <scope>NUCLEOTIDE SEQUENCE [LARGE SCALE GENOMIC DNA]</scope>
    <source>
        <strain evidence="10 11">CR12</strain>
    </source>
</reference>
<dbReference type="AlphaFoldDB" id="A0A367PTX6"/>
<accession>A0A367PTX6</accession>
<dbReference type="PROSITE" id="PS50928">
    <property type="entry name" value="ABC_TM1"/>
    <property type="match status" value="1"/>
</dbReference>
<dbReference type="Pfam" id="PF00528">
    <property type="entry name" value="BPD_transp_1"/>
    <property type="match status" value="1"/>
</dbReference>
<dbReference type="SUPFAM" id="SSF161098">
    <property type="entry name" value="MetI-like"/>
    <property type="match status" value="1"/>
</dbReference>
<keyword evidence="6 8" id="KW-1133">Transmembrane helix</keyword>
<protein>
    <submittedName>
        <fullName evidence="10">Amino acid ABC transporter permease</fullName>
    </submittedName>
</protein>
<dbReference type="Proteomes" id="UP000253501">
    <property type="component" value="Unassembled WGS sequence"/>
</dbReference>
<dbReference type="InterPro" id="IPR043429">
    <property type="entry name" value="ArtM/GltK/GlnP/TcyL/YhdX-like"/>
</dbReference>
<dbReference type="RefSeq" id="WP_114130247.1">
    <property type="nucleotide sequence ID" value="NZ_CP068436.1"/>
</dbReference>
<evidence type="ECO:0000259" key="9">
    <source>
        <dbReference type="PROSITE" id="PS50928"/>
    </source>
</evidence>
<dbReference type="GO" id="GO:0043190">
    <property type="term" value="C:ATP-binding cassette (ABC) transporter complex"/>
    <property type="evidence" value="ECO:0007669"/>
    <property type="project" value="InterPro"/>
</dbReference>
<evidence type="ECO:0000256" key="3">
    <source>
        <dbReference type="ARBA" id="ARBA00022448"/>
    </source>
</evidence>
<feature type="transmembrane region" description="Helical" evidence="8">
    <location>
        <begin position="74"/>
        <end position="99"/>
    </location>
</feature>
<feature type="domain" description="ABC transmembrane type-1" evidence="9">
    <location>
        <begin position="21"/>
        <end position="209"/>
    </location>
</feature>
<dbReference type="GO" id="GO:0022857">
    <property type="term" value="F:transmembrane transporter activity"/>
    <property type="evidence" value="ECO:0007669"/>
    <property type="project" value="InterPro"/>
</dbReference>
<organism evidence="10 11">
    <name type="scientific">Cupriavidus necator</name>
    <name type="common">Alcaligenes eutrophus</name>
    <name type="synonym">Ralstonia eutropha</name>
    <dbReference type="NCBI Taxonomy" id="106590"/>
    <lineage>
        <taxon>Bacteria</taxon>
        <taxon>Pseudomonadati</taxon>
        <taxon>Pseudomonadota</taxon>
        <taxon>Betaproteobacteria</taxon>
        <taxon>Burkholderiales</taxon>
        <taxon>Burkholderiaceae</taxon>
        <taxon>Cupriavidus</taxon>
    </lineage>
</organism>
<evidence type="ECO:0000256" key="8">
    <source>
        <dbReference type="RuleBase" id="RU363032"/>
    </source>
</evidence>
<dbReference type="InterPro" id="IPR035906">
    <property type="entry name" value="MetI-like_sf"/>
</dbReference>
<dbReference type="NCBIfam" id="TIGR01726">
    <property type="entry name" value="HEQRo_perm_3TM"/>
    <property type="match status" value="1"/>
</dbReference>
<dbReference type="EMBL" id="QDHA01000002">
    <property type="protein sequence ID" value="RCJ10345.1"/>
    <property type="molecule type" value="Genomic_DNA"/>
</dbReference>
<evidence type="ECO:0000313" key="11">
    <source>
        <dbReference type="Proteomes" id="UP000253501"/>
    </source>
</evidence>
<evidence type="ECO:0000256" key="1">
    <source>
        <dbReference type="ARBA" id="ARBA00004429"/>
    </source>
</evidence>
<comment type="subcellular location">
    <subcellularLocation>
        <location evidence="1">Cell inner membrane</location>
        <topology evidence="1">Multi-pass membrane protein</topology>
    </subcellularLocation>
    <subcellularLocation>
        <location evidence="8">Cell membrane</location>
        <topology evidence="8">Multi-pass membrane protein</topology>
    </subcellularLocation>
</comment>
<evidence type="ECO:0000256" key="7">
    <source>
        <dbReference type="ARBA" id="ARBA00023136"/>
    </source>
</evidence>
<proteinExistence type="inferred from homology"/>
<comment type="similarity">
    <text evidence="2">Belongs to the binding-protein-dependent transport system permease family. HisMQ subfamily.</text>
</comment>
<keyword evidence="5 8" id="KW-0812">Transmembrane</keyword>
<evidence type="ECO:0000313" key="10">
    <source>
        <dbReference type="EMBL" id="RCJ10345.1"/>
    </source>
</evidence>